<dbReference type="SUPFAM" id="SSF52540">
    <property type="entry name" value="P-loop containing nucleoside triphosphate hydrolases"/>
    <property type="match status" value="1"/>
</dbReference>
<comment type="caution">
    <text evidence="2">The sequence shown here is derived from an EMBL/GenBank/DDBJ whole genome shotgun (WGS) entry which is preliminary data.</text>
</comment>
<gene>
    <name evidence="2" type="ORF">NE542_09210</name>
</gene>
<dbReference type="Gene3D" id="3.40.50.300">
    <property type="entry name" value="P-loop containing nucleotide triphosphate hydrolases"/>
    <property type="match status" value="1"/>
</dbReference>
<organism evidence="2 3">
    <name type="scientific">Faecalibacillus intestinalis</name>
    <dbReference type="NCBI Taxonomy" id="1982626"/>
    <lineage>
        <taxon>Bacteria</taxon>
        <taxon>Bacillati</taxon>
        <taxon>Bacillota</taxon>
        <taxon>Erysipelotrichia</taxon>
        <taxon>Erysipelotrichales</taxon>
        <taxon>Coprobacillaceae</taxon>
        <taxon>Faecalibacillus</taxon>
    </lineage>
</organism>
<evidence type="ECO:0000259" key="1">
    <source>
        <dbReference type="Pfam" id="PF09820"/>
    </source>
</evidence>
<proteinExistence type="predicted"/>
<dbReference type="PANTHER" id="PTHR34825:SF1">
    <property type="entry name" value="AAA-ATPASE-LIKE DOMAIN-CONTAINING PROTEIN"/>
    <property type="match status" value="1"/>
</dbReference>
<sequence length="254" mass="29455">MKKIPIGTKSFSRLVEGNYYFVDKTLMIKEFLDRVTDVTLITRPRRFGKTINMSMMAEFFDITKDSKEIFKGTKIMETPYAAEINQYPTIFISFADAERDKETVVSTIRTQIQNQWDKYDFVFENLKGFKKTNYERLYEVLADNNKNNLKGIDDAISFLMERMEDYYGKEVMVFIDEYDTPFVEAHTGGVYDEVRGGLAGLLHNSLKTSTSLKYAMLTGVQRVAKENIFSDLNNLGVYTVIDNDYSEYFGFSIE</sequence>
<reference evidence="2" key="1">
    <citation type="submission" date="2022-06" db="EMBL/GenBank/DDBJ databases">
        <title>Isolation of gut microbiota from human fecal samples.</title>
        <authorList>
            <person name="Pamer E.G."/>
            <person name="Barat B."/>
            <person name="Waligurski E."/>
            <person name="Medina S."/>
            <person name="Paddock L."/>
            <person name="Mostad J."/>
        </authorList>
    </citation>
    <scope>NUCLEOTIDE SEQUENCE</scope>
    <source>
        <strain evidence="2">DFI.6.24</strain>
    </source>
</reference>
<dbReference type="Pfam" id="PF09820">
    <property type="entry name" value="AAA-ATPase_like"/>
    <property type="match status" value="1"/>
</dbReference>
<name>A0AAP2UFE7_9FIRM</name>
<evidence type="ECO:0000313" key="3">
    <source>
        <dbReference type="Proteomes" id="UP001204814"/>
    </source>
</evidence>
<dbReference type="PANTHER" id="PTHR34825">
    <property type="entry name" value="CONSERVED PROTEIN, WITH A WEAK D-GALACTARATE DEHYDRATASE/ALTRONATE HYDROLASE DOMAIN"/>
    <property type="match status" value="1"/>
</dbReference>
<evidence type="ECO:0000313" key="2">
    <source>
        <dbReference type="EMBL" id="MCQ5061991.1"/>
    </source>
</evidence>
<dbReference type="Proteomes" id="UP001204814">
    <property type="component" value="Unassembled WGS sequence"/>
</dbReference>
<dbReference type="RefSeq" id="WP_227352120.1">
    <property type="nucleotide sequence ID" value="NZ_JAJDKX010000015.1"/>
</dbReference>
<dbReference type="InterPro" id="IPR018631">
    <property type="entry name" value="AAA-ATPase-like_dom"/>
</dbReference>
<dbReference type="InterPro" id="IPR027417">
    <property type="entry name" value="P-loop_NTPase"/>
</dbReference>
<feature type="domain" description="AAA-ATPase-like" evidence="1">
    <location>
        <begin position="5"/>
        <end position="229"/>
    </location>
</feature>
<dbReference type="EMBL" id="JANGBO010000008">
    <property type="protein sequence ID" value="MCQ5061991.1"/>
    <property type="molecule type" value="Genomic_DNA"/>
</dbReference>
<accession>A0AAP2UFE7</accession>
<protein>
    <submittedName>
        <fullName evidence="2">AAA family ATPase</fullName>
    </submittedName>
</protein>
<dbReference type="AlphaFoldDB" id="A0AAP2UFE7"/>